<protein>
    <recommendedName>
        <fullName evidence="3">DDE Tnp4 domain-containing protein</fullName>
    </recommendedName>
</protein>
<evidence type="ECO:0000256" key="1">
    <source>
        <dbReference type="ARBA" id="ARBA00001968"/>
    </source>
</evidence>
<feature type="domain" description="DDE Tnp4" evidence="3">
    <location>
        <begin position="142"/>
        <end position="252"/>
    </location>
</feature>
<keyword evidence="5" id="KW-1185">Reference proteome</keyword>
<reference evidence="4 5" key="1">
    <citation type="journal article" date="2023" name="Insect Mol. Biol.">
        <title>Genome sequencing provides insights into the evolution of gene families encoding plant cell wall-degrading enzymes in longhorned beetles.</title>
        <authorList>
            <person name="Shin N.R."/>
            <person name="Okamura Y."/>
            <person name="Kirsch R."/>
            <person name="Pauchet Y."/>
        </authorList>
    </citation>
    <scope>NUCLEOTIDE SEQUENCE [LARGE SCALE GENOMIC DNA]</scope>
    <source>
        <strain evidence="4">EAD_L_NR</strain>
    </source>
</reference>
<evidence type="ECO:0000256" key="2">
    <source>
        <dbReference type="ARBA" id="ARBA00022723"/>
    </source>
</evidence>
<organism evidence="4 5">
    <name type="scientific">Exocentrus adspersus</name>
    <dbReference type="NCBI Taxonomy" id="1586481"/>
    <lineage>
        <taxon>Eukaryota</taxon>
        <taxon>Metazoa</taxon>
        <taxon>Ecdysozoa</taxon>
        <taxon>Arthropoda</taxon>
        <taxon>Hexapoda</taxon>
        <taxon>Insecta</taxon>
        <taxon>Pterygota</taxon>
        <taxon>Neoptera</taxon>
        <taxon>Endopterygota</taxon>
        <taxon>Coleoptera</taxon>
        <taxon>Polyphaga</taxon>
        <taxon>Cucujiformia</taxon>
        <taxon>Chrysomeloidea</taxon>
        <taxon>Cerambycidae</taxon>
        <taxon>Lamiinae</taxon>
        <taxon>Acanthocinini</taxon>
        <taxon>Exocentrus</taxon>
    </lineage>
</organism>
<dbReference type="EMBL" id="JANEYG010000152">
    <property type="protein sequence ID" value="KAJ8911974.1"/>
    <property type="molecule type" value="Genomic_DNA"/>
</dbReference>
<dbReference type="Pfam" id="PF13359">
    <property type="entry name" value="DDE_Tnp_4"/>
    <property type="match status" value="1"/>
</dbReference>
<keyword evidence="2" id="KW-0479">Metal-binding</keyword>
<sequence>MEEVLEAAILGGANDEEIEFIILDNVLIDRDNVEILEPFDLEQMADEEVKLSFRFERNDIYRLRHYLGIPENVRTNTSNRVNVVENCGELLNDLNNLQWLNRDKLRYYAQAVQAKGGAVRNCWGFIDGTARQICRPTIDQEDLKGAYTGRRHDAGIFRDSGLYRELEQKAIVNQDEKYALYGDQAYGLMELLLTPYPGRPDDLLPHQREFNGSMKLLRVSVEWGFQKIKKPEIIIRIQDLDSMYKVAVLLTNCHTCLCGSQTATYFNTVPPTLEEYFGLQYNLEGYV</sequence>
<gene>
    <name evidence="4" type="ORF">NQ315_003252</name>
</gene>
<dbReference type="AlphaFoldDB" id="A0AAV8VCZ2"/>
<dbReference type="GO" id="GO:0046872">
    <property type="term" value="F:metal ion binding"/>
    <property type="evidence" value="ECO:0007669"/>
    <property type="project" value="UniProtKB-KW"/>
</dbReference>
<evidence type="ECO:0000313" key="4">
    <source>
        <dbReference type="EMBL" id="KAJ8911974.1"/>
    </source>
</evidence>
<comment type="caution">
    <text evidence="4">The sequence shown here is derived from an EMBL/GenBank/DDBJ whole genome shotgun (WGS) entry which is preliminary data.</text>
</comment>
<comment type="cofactor">
    <cofactor evidence="1">
        <name>a divalent metal cation</name>
        <dbReference type="ChEBI" id="CHEBI:60240"/>
    </cofactor>
</comment>
<dbReference type="Proteomes" id="UP001159042">
    <property type="component" value="Unassembled WGS sequence"/>
</dbReference>
<evidence type="ECO:0000259" key="3">
    <source>
        <dbReference type="Pfam" id="PF13359"/>
    </source>
</evidence>
<evidence type="ECO:0000313" key="5">
    <source>
        <dbReference type="Proteomes" id="UP001159042"/>
    </source>
</evidence>
<proteinExistence type="predicted"/>
<accession>A0AAV8VCZ2</accession>
<name>A0AAV8VCZ2_9CUCU</name>
<dbReference type="InterPro" id="IPR027806">
    <property type="entry name" value="HARBI1_dom"/>
</dbReference>